<dbReference type="PANTHER" id="PTHR34136">
    <property type="match status" value="1"/>
</dbReference>
<evidence type="ECO:0000313" key="3">
    <source>
        <dbReference type="EMBL" id="MFC0200295.1"/>
    </source>
</evidence>
<evidence type="ECO:0000256" key="1">
    <source>
        <dbReference type="ARBA" id="ARBA00022676"/>
    </source>
</evidence>
<dbReference type="Proteomes" id="UP001589795">
    <property type="component" value="Unassembled WGS sequence"/>
</dbReference>
<accession>A0ABV6CHR3</accession>
<keyword evidence="2" id="KW-0808">Transferase</keyword>
<dbReference type="NCBIfam" id="TIGR00696">
    <property type="entry name" value="wecG_tagA_cpsF"/>
    <property type="match status" value="1"/>
</dbReference>
<dbReference type="PANTHER" id="PTHR34136:SF1">
    <property type="entry name" value="UDP-N-ACETYL-D-MANNOSAMINURONIC ACID TRANSFERASE"/>
    <property type="match status" value="1"/>
</dbReference>
<evidence type="ECO:0000256" key="2">
    <source>
        <dbReference type="ARBA" id="ARBA00022679"/>
    </source>
</evidence>
<comment type="caution">
    <text evidence="3">The sequence shown here is derived from an EMBL/GenBank/DDBJ whole genome shotgun (WGS) entry which is preliminary data.</text>
</comment>
<organism evidence="3 4">
    <name type="scientific">Paracoccus rhizosphaerae</name>
    <dbReference type="NCBI Taxonomy" id="1133347"/>
    <lineage>
        <taxon>Bacteria</taxon>
        <taxon>Pseudomonadati</taxon>
        <taxon>Pseudomonadota</taxon>
        <taxon>Alphaproteobacteria</taxon>
        <taxon>Rhodobacterales</taxon>
        <taxon>Paracoccaceae</taxon>
        <taxon>Paracoccus</taxon>
    </lineage>
</organism>
<dbReference type="EMBL" id="JBHLWQ010000067">
    <property type="protein sequence ID" value="MFC0200295.1"/>
    <property type="molecule type" value="Genomic_DNA"/>
</dbReference>
<gene>
    <name evidence="3" type="ORF">ACFFIZ_08160</name>
</gene>
<dbReference type="CDD" id="cd06533">
    <property type="entry name" value="Glyco_transf_WecG_TagA"/>
    <property type="match status" value="1"/>
</dbReference>
<keyword evidence="4" id="KW-1185">Reference proteome</keyword>
<evidence type="ECO:0000313" key="4">
    <source>
        <dbReference type="Proteomes" id="UP001589795"/>
    </source>
</evidence>
<protein>
    <submittedName>
        <fullName evidence="3">WecB/TagA/CpsF family glycosyltransferase</fullName>
    </submittedName>
</protein>
<sequence>MEFDVGPGRIGITVPDRESLLAIIGARLEAGEGFALATTNVDHLEKLRSDACFREAYAAHDLVVADGNPIVWLARLAGKPVSLVTGSDLVRPLCRLAASSGRAVAIIAGTRETGEEAGRRLKAEIPGLRVAMVEAPGFPFDPEGAEADALLDRLAGSGAGLCLLALGAPRQEILAARVRRRCPKMGVASVGAGIDFIAGRQRRAPRLMRTARIEWLWRAALSPRRLGPRYLQGAMILPGHAWRALSSRSRTR</sequence>
<name>A0ABV6CHR3_9RHOB</name>
<reference evidence="3 4" key="1">
    <citation type="submission" date="2024-09" db="EMBL/GenBank/DDBJ databases">
        <authorList>
            <person name="Sun Q."/>
            <person name="Mori K."/>
        </authorList>
    </citation>
    <scope>NUCLEOTIDE SEQUENCE [LARGE SCALE GENOMIC DNA]</scope>
    <source>
        <strain evidence="3 4">CCM 7904</strain>
    </source>
</reference>
<keyword evidence="1" id="KW-0328">Glycosyltransferase</keyword>
<dbReference type="Pfam" id="PF03808">
    <property type="entry name" value="Glyco_tran_WecG"/>
    <property type="match status" value="1"/>
</dbReference>
<dbReference type="RefSeq" id="WP_378979852.1">
    <property type="nucleotide sequence ID" value="NZ_JBHRYT010000006.1"/>
</dbReference>
<dbReference type="InterPro" id="IPR004629">
    <property type="entry name" value="WecG_TagA_CpsF"/>
</dbReference>
<proteinExistence type="predicted"/>